<dbReference type="GeneID" id="117575825"/>
<keyword evidence="11 12" id="KW-0407">Ion channel</keyword>
<evidence type="ECO:0000256" key="13">
    <source>
        <dbReference type="SAM" id="MobiDB-lite"/>
    </source>
</evidence>
<evidence type="ECO:0000256" key="8">
    <source>
        <dbReference type="ARBA" id="ARBA00023065"/>
    </source>
</evidence>
<dbReference type="AlphaFoldDB" id="A0A6P8XXW3"/>
<keyword evidence="3 12" id="KW-0813">Transport</keyword>
<proteinExistence type="inferred from homology"/>
<dbReference type="GO" id="GO:0005886">
    <property type="term" value="C:plasma membrane"/>
    <property type="evidence" value="ECO:0007669"/>
    <property type="project" value="TreeGrafter"/>
</dbReference>
<feature type="region of interest" description="Disordered" evidence="13">
    <location>
        <begin position="451"/>
        <end position="474"/>
    </location>
</feature>
<keyword evidence="9 14" id="KW-0472">Membrane</keyword>
<keyword evidence="5 12" id="KW-0812">Transmembrane</keyword>
<accession>A0A6P8XXW3</accession>
<evidence type="ECO:0000256" key="1">
    <source>
        <dbReference type="ARBA" id="ARBA00004141"/>
    </source>
</evidence>
<keyword evidence="7" id="KW-0915">Sodium</keyword>
<comment type="subcellular location">
    <subcellularLocation>
        <location evidence="1">Membrane</location>
        <topology evidence="1">Multi-pass membrane protein</topology>
    </subcellularLocation>
</comment>
<gene>
    <name evidence="16" type="primary">LOC117575825</name>
</gene>
<dbReference type="PANTHER" id="PTHR11690:SF288">
    <property type="entry name" value="AMILORIDE-SENSITIVE NA+ CHANNEL-RELATED"/>
    <property type="match status" value="1"/>
</dbReference>
<feature type="compositionally biased region" description="Polar residues" evidence="13">
    <location>
        <begin position="452"/>
        <end position="461"/>
    </location>
</feature>
<feature type="transmembrane region" description="Helical" evidence="14">
    <location>
        <begin position="31"/>
        <end position="49"/>
    </location>
</feature>
<keyword evidence="8 12" id="KW-0406">Ion transport</keyword>
<dbReference type="InterPro" id="IPR001873">
    <property type="entry name" value="ENaC"/>
</dbReference>
<keyword evidence="15" id="KW-1185">Reference proteome</keyword>
<dbReference type="PANTHER" id="PTHR11690">
    <property type="entry name" value="AMILORIDE-SENSITIVE SODIUM CHANNEL-RELATED"/>
    <property type="match status" value="1"/>
</dbReference>
<dbReference type="GO" id="GO:0015280">
    <property type="term" value="F:ligand-gated sodium channel activity"/>
    <property type="evidence" value="ECO:0007669"/>
    <property type="project" value="TreeGrafter"/>
</dbReference>
<evidence type="ECO:0000256" key="4">
    <source>
        <dbReference type="ARBA" id="ARBA00022461"/>
    </source>
</evidence>
<evidence type="ECO:0000313" key="16">
    <source>
        <dbReference type="RefSeq" id="XP_034116120.2"/>
    </source>
</evidence>
<evidence type="ECO:0000256" key="6">
    <source>
        <dbReference type="ARBA" id="ARBA00022989"/>
    </source>
</evidence>
<keyword evidence="6 14" id="KW-1133">Transmembrane helix</keyword>
<evidence type="ECO:0000256" key="10">
    <source>
        <dbReference type="ARBA" id="ARBA00023201"/>
    </source>
</evidence>
<evidence type="ECO:0000256" key="3">
    <source>
        <dbReference type="ARBA" id="ARBA00022448"/>
    </source>
</evidence>
<evidence type="ECO:0000256" key="14">
    <source>
        <dbReference type="SAM" id="Phobius"/>
    </source>
</evidence>
<dbReference type="OrthoDB" id="5874059at2759"/>
<organism evidence="15 16">
    <name type="scientific">Drosophila albomicans</name>
    <name type="common">Fruit fly</name>
    <dbReference type="NCBI Taxonomy" id="7291"/>
    <lineage>
        <taxon>Eukaryota</taxon>
        <taxon>Metazoa</taxon>
        <taxon>Ecdysozoa</taxon>
        <taxon>Arthropoda</taxon>
        <taxon>Hexapoda</taxon>
        <taxon>Insecta</taxon>
        <taxon>Pterygota</taxon>
        <taxon>Neoptera</taxon>
        <taxon>Endopterygota</taxon>
        <taxon>Diptera</taxon>
        <taxon>Brachycera</taxon>
        <taxon>Muscomorpha</taxon>
        <taxon>Ephydroidea</taxon>
        <taxon>Drosophilidae</taxon>
        <taxon>Drosophila</taxon>
    </lineage>
</organism>
<keyword evidence="10 12" id="KW-0739">Sodium transport</keyword>
<evidence type="ECO:0000256" key="2">
    <source>
        <dbReference type="ARBA" id="ARBA00007193"/>
    </source>
</evidence>
<dbReference type="Proteomes" id="UP000515160">
    <property type="component" value="Chromosome 2R"/>
</dbReference>
<sequence>MTAASKLPVNDDDNKKPEKQKWDWTKRYSRLLLKLFAIMLTIYVCFLSWERYFKFWVQTTIERTDVHISEIPFPAITICPTHLTLSSLNNTNTKQRELSRMNRLYNLIQSIQLKPVLSEEEVATNFTEFEDYYNQSISEFGSALFRGYQCRDLFKECTWRRREVNCCTIFKTFGFGVSCYIFNSIFGKNADLTYPWSVAGSGVNSGLNVKMNRNVGVHHLESVLVMVQEPSEYLGTNLIYTKDDRIAVPLQPQRFTAQDDVRARPMEMRFCYFIEEMETNYRLRSECINSCHIKFMTEKCKCYINTIMAINKDNNANQEASIRACTVRDLSCFTKYKISFFSMSNTIEESRDFVFNTTDCKCYPNCNHIKYHASTYTDHMGNAKNDDLIEVDIYFQEETLISYRSTLQIVLLDLIVSFGGIAGLILGYSLLGCINTMLDRIAFCAKSRSRSADPTASSHASSRLPETDLNNKFV</sequence>
<evidence type="ECO:0000256" key="11">
    <source>
        <dbReference type="ARBA" id="ARBA00023303"/>
    </source>
</evidence>
<name>A0A6P8XXW3_DROAB</name>
<evidence type="ECO:0000256" key="9">
    <source>
        <dbReference type="ARBA" id="ARBA00023136"/>
    </source>
</evidence>
<comment type="similarity">
    <text evidence="2 12">Belongs to the amiloride-sensitive sodium channel (TC 1.A.6) family.</text>
</comment>
<evidence type="ECO:0000313" key="15">
    <source>
        <dbReference type="Proteomes" id="UP000515160"/>
    </source>
</evidence>
<evidence type="ECO:0000256" key="12">
    <source>
        <dbReference type="RuleBase" id="RU000679"/>
    </source>
</evidence>
<dbReference type="RefSeq" id="XP_034116120.2">
    <property type="nucleotide sequence ID" value="XM_034260229.2"/>
</dbReference>
<evidence type="ECO:0000256" key="7">
    <source>
        <dbReference type="ARBA" id="ARBA00023053"/>
    </source>
</evidence>
<dbReference type="Pfam" id="PF00858">
    <property type="entry name" value="ASC"/>
    <property type="match status" value="1"/>
</dbReference>
<protein>
    <submittedName>
        <fullName evidence="16">Sodium channel protein Nach</fullName>
    </submittedName>
</protein>
<reference evidence="16" key="1">
    <citation type="submission" date="2025-08" db="UniProtKB">
        <authorList>
            <consortium name="RefSeq"/>
        </authorList>
    </citation>
    <scope>IDENTIFICATION</scope>
    <source>
        <strain evidence="16">15112-1751.03</strain>
        <tissue evidence="16">Whole Adult</tissue>
    </source>
</reference>
<dbReference type="Gene3D" id="2.60.470.10">
    <property type="entry name" value="Acid-sensing ion channels like domains"/>
    <property type="match status" value="1"/>
</dbReference>
<evidence type="ECO:0000256" key="5">
    <source>
        <dbReference type="ARBA" id="ARBA00022692"/>
    </source>
</evidence>
<keyword evidence="4 12" id="KW-0894">Sodium channel</keyword>
<feature type="transmembrane region" description="Helical" evidence="14">
    <location>
        <begin position="409"/>
        <end position="431"/>
    </location>
</feature>